<protein>
    <submittedName>
        <fullName evidence="1">Uncharacterized protein</fullName>
    </submittedName>
</protein>
<proteinExistence type="predicted"/>
<dbReference type="EMBL" id="JBHSVR010000001">
    <property type="protein sequence ID" value="MFC6635335.1"/>
    <property type="molecule type" value="Genomic_DNA"/>
</dbReference>
<dbReference type="Proteomes" id="UP001596425">
    <property type="component" value="Unassembled WGS sequence"/>
</dbReference>
<reference evidence="2" key="1">
    <citation type="journal article" date="2019" name="Int. J. Syst. Evol. Microbiol.">
        <title>The Global Catalogue of Microorganisms (GCM) 10K type strain sequencing project: providing services to taxonomists for standard genome sequencing and annotation.</title>
        <authorList>
            <consortium name="The Broad Institute Genomics Platform"/>
            <consortium name="The Broad Institute Genome Sequencing Center for Infectious Disease"/>
            <person name="Wu L."/>
            <person name="Ma J."/>
        </authorList>
    </citation>
    <scope>NUCLEOTIDE SEQUENCE [LARGE SCALE GENOMIC DNA]</scope>
    <source>
        <strain evidence="2">CGMCC 1.13718</strain>
    </source>
</reference>
<keyword evidence="2" id="KW-1185">Reference proteome</keyword>
<name>A0ABW1YV99_9GAMM</name>
<organism evidence="1 2">
    <name type="scientific">Microbulbifer taiwanensis</name>
    <dbReference type="NCBI Taxonomy" id="986746"/>
    <lineage>
        <taxon>Bacteria</taxon>
        <taxon>Pseudomonadati</taxon>
        <taxon>Pseudomonadota</taxon>
        <taxon>Gammaproteobacteria</taxon>
        <taxon>Cellvibrionales</taxon>
        <taxon>Microbulbiferaceae</taxon>
        <taxon>Microbulbifer</taxon>
    </lineage>
</organism>
<comment type="caution">
    <text evidence="1">The sequence shown here is derived from an EMBL/GenBank/DDBJ whole genome shotgun (WGS) entry which is preliminary data.</text>
</comment>
<evidence type="ECO:0000313" key="1">
    <source>
        <dbReference type="EMBL" id="MFC6635335.1"/>
    </source>
</evidence>
<evidence type="ECO:0000313" key="2">
    <source>
        <dbReference type="Proteomes" id="UP001596425"/>
    </source>
</evidence>
<accession>A0ABW1YV99</accession>
<dbReference type="RefSeq" id="WP_193192758.1">
    <property type="nucleotide sequence ID" value="NZ_JACZFR010000032.1"/>
</dbReference>
<gene>
    <name evidence="1" type="ORF">ACFQBM_18835</name>
</gene>
<sequence length="205" mass="23411">MVPIMDAEKKERNSDIDQAISEKESFWSLENFKEKMLALKFARSIENIFGVYIGDPLNQIYTRYFLEVYTDHHISILLSTDPYSDAIFDGVTEDCLKSSRLWVFPGAFFGKPNFKFLLAKMSSNHLSSPERLLLPSKILSGLSPNYMPIITNEDLCEFQQKTPCLNLKFIDLNRLRDTGVLPPIKMNDLSLSMSEKIQNLVGLGC</sequence>